<comment type="caution">
    <text evidence="2">The sequence shown here is derived from an EMBL/GenBank/DDBJ whole genome shotgun (WGS) entry which is preliminary data.</text>
</comment>
<dbReference type="NCBIfam" id="TIGR01409">
    <property type="entry name" value="TAT_signal_seq"/>
    <property type="match status" value="1"/>
</dbReference>
<keyword evidence="1" id="KW-0732">Signal</keyword>
<accession>A0A8I0N1S5</accession>
<dbReference type="EMBL" id="JACZKO010000011">
    <property type="protein sequence ID" value="MBE0559922.1"/>
    <property type="molecule type" value="Genomic_DNA"/>
</dbReference>
<dbReference type="AlphaFoldDB" id="A0A8I0N1S5"/>
<gene>
    <name evidence="2" type="ORF">IH622_03690</name>
</gene>
<organism evidence="2 3">
    <name type="scientific">Brucella anthropi</name>
    <name type="common">Ochrobactrum anthropi</name>
    <dbReference type="NCBI Taxonomy" id="529"/>
    <lineage>
        <taxon>Bacteria</taxon>
        <taxon>Pseudomonadati</taxon>
        <taxon>Pseudomonadota</taxon>
        <taxon>Alphaproteobacteria</taxon>
        <taxon>Hyphomicrobiales</taxon>
        <taxon>Brucellaceae</taxon>
        <taxon>Brucella/Ochrobactrum group</taxon>
        <taxon>Brucella</taxon>
    </lineage>
</organism>
<protein>
    <submittedName>
        <fullName evidence="2">Twin-arginine translocation signal domain-containing protein</fullName>
    </submittedName>
</protein>
<evidence type="ECO:0000313" key="3">
    <source>
        <dbReference type="Proteomes" id="UP000642265"/>
    </source>
</evidence>
<dbReference type="InterPro" id="IPR019546">
    <property type="entry name" value="TAT_signal_bac_arc"/>
</dbReference>
<feature type="chain" id="PRO_5034712963" evidence="1">
    <location>
        <begin position="25"/>
        <end position="105"/>
    </location>
</feature>
<dbReference type="PROSITE" id="PS51318">
    <property type="entry name" value="TAT"/>
    <property type="match status" value="1"/>
</dbReference>
<dbReference type="InterPro" id="IPR006311">
    <property type="entry name" value="TAT_signal"/>
</dbReference>
<evidence type="ECO:0000313" key="2">
    <source>
        <dbReference type="EMBL" id="MBE0559922.1"/>
    </source>
</evidence>
<proteinExistence type="predicted"/>
<reference evidence="2" key="1">
    <citation type="submission" date="2020-09" db="EMBL/GenBank/DDBJ databases">
        <authorList>
            <person name="Dalcin Martins P."/>
        </authorList>
    </citation>
    <scope>NUCLEOTIDE SEQUENCE</scope>
    <source>
        <strain evidence="2">MAG47</strain>
    </source>
</reference>
<sequence>MLNRRSFLKSAPTAGVALAVPAVAAAKASMTPEERIDAAVAEIVLALRERYPNCPIRIDDVDNSDQGMINIITHCLNDQPGTIHFRRRKLSTGKTTIQWSERKSI</sequence>
<dbReference type="Proteomes" id="UP000642265">
    <property type="component" value="Unassembled WGS sequence"/>
</dbReference>
<name>A0A8I0N1S5_BRUAN</name>
<feature type="signal peptide" evidence="1">
    <location>
        <begin position="1"/>
        <end position="24"/>
    </location>
</feature>
<reference evidence="2" key="2">
    <citation type="submission" date="2020-10" db="EMBL/GenBank/DDBJ databases">
        <title>Enrichment of novel Verrucomicrobia, Bacteroidetes and Krumholzibacteria in an oxygen-limited, methane- and iron-fed bioreactor inoculated with Bothnian Sea sediments.</title>
        <authorList>
            <person name="Martins P.D."/>
            <person name="de Jong A."/>
            <person name="Lenstra W.K."/>
            <person name="van Helmond N.A.G.M."/>
            <person name="Slomp C.P."/>
            <person name="Jetten M.S.M."/>
            <person name="Welte C.U."/>
            <person name="Rasigraf O."/>
        </authorList>
    </citation>
    <scope>NUCLEOTIDE SEQUENCE</scope>
    <source>
        <strain evidence="2">MAG47</strain>
    </source>
</reference>
<evidence type="ECO:0000256" key="1">
    <source>
        <dbReference type="SAM" id="SignalP"/>
    </source>
</evidence>